<dbReference type="OrthoDB" id="126772at2759"/>
<comment type="caution">
    <text evidence="3">The sequence shown here is derived from an EMBL/GenBank/DDBJ whole genome shotgun (WGS) entry which is preliminary data.</text>
</comment>
<dbReference type="EMBL" id="KZ308803">
    <property type="protein sequence ID" value="KAG8234369.1"/>
    <property type="molecule type" value="Genomic_DNA"/>
</dbReference>
<dbReference type="AlphaFoldDB" id="A0A8K0KFM3"/>
<keyword evidence="4" id="KW-1185">Reference proteome</keyword>
<dbReference type="Gene3D" id="3.30.60.30">
    <property type="match status" value="1"/>
</dbReference>
<sequence length="75" mass="8311">MKGFVFLILVAFAFLQAAHAQRGRNCNTNCSDIYDPMCVRGSRIPPTTVANDCQFAILKCDNPAEIFNIIKKGKC</sequence>
<evidence type="ECO:0000259" key="2">
    <source>
        <dbReference type="PROSITE" id="PS51465"/>
    </source>
</evidence>
<gene>
    <name evidence="3" type="ORF">J437_LFUL014833</name>
</gene>
<feature type="signal peptide" evidence="1">
    <location>
        <begin position="1"/>
        <end position="20"/>
    </location>
</feature>
<keyword evidence="1" id="KW-0732">Signal</keyword>
<reference evidence="3" key="2">
    <citation type="submission" date="2017-10" db="EMBL/GenBank/DDBJ databases">
        <title>Ladona fulva Genome sequencing and assembly.</title>
        <authorList>
            <person name="Murali S."/>
            <person name="Richards S."/>
            <person name="Bandaranaike D."/>
            <person name="Bellair M."/>
            <person name="Blankenburg K."/>
            <person name="Chao H."/>
            <person name="Dinh H."/>
            <person name="Doddapaneni H."/>
            <person name="Dugan-Rocha S."/>
            <person name="Elkadiri S."/>
            <person name="Gnanaolivu R."/>
            <person name="Hernandez B."/>
            <person name="Skinner E."/>
            <person name="Javaid M."/>
            <person name="Lee S."/>
            <person name="Li M."/>
            <person name="Ming W."/>
            <person name="Munidasa M."/>
            <person name="Muniz J."/>
            <person name="Nguyen L."/>
            <person name="Hughes D."/>
            <person name="Osuji N."/>
            <person name="Pu L.-L."/>
            <person name="Puazo M."/>
            <person name="Qu C."/>
            <person name="Quiroz J."/>
            <person name="Raj R."/>
            <person name="Weissenberger G."/>
            <person name="Xin Y."/>
            <person name="Zou X."/>
            <person name="Han Y."/>
            <person name="Worley K."/>
            <person name="Muzny D."/>
            <person name="Gibbs R."/>
        </authorList>
    </citation>
    <scope>NUCLEOTIDE SEQUENCE</scope>
    <source>
        <strain evidence="3">Sampled in the wild</strain>
    </source>
</reference>
<evidence type="ECO:0000256" key="1">
    <source>
        <dbReference type="SAM" id="SignalP"/>
    </source>
</evidence>
<organism evidence="3 4">
    <name type="scientific">Ladona fulva</name>
    <name type="common">Scarce chaser dragonfly</name>
    <name type="synonym">Libellula fulva</name>
    <dbReference type="NCBI Taxonomy" id="123851"/>
    <lineage>
        <taxon>Eukaryota</taxon>
        <taxon>Metazoa</taxon>
        <taxon>Ecdysozoa</taxon>
        <taxon>Arthropoda</taxon>
        <taxon>Hexapoda</taxon>
        <taxon>Insecta</taxon>
        <taxon>Pterygota</taxon>
        <taxon>Palaeoptera</taxon>
        <taxon>Odonata</taxon>
        <taxon>Epiprocta</taxon>
        <taxon>Anisoptera</taxon>
        <taxon>Libelluloidea</taxon>
        <taxon>Libellulidae</taxon>
        <taxon>Ladona</taxon>
    </lineage>
</organism>
<proteinExistence type="predicted"/>
<feature type="domain" description="Kazal-like" evidence="2">
    <location>
        <begin position="20"/>
        <end position="75"/>
    </location>
</feature>
<dbReference type="PROSITE" id="PS51465">
    <property type="entry name" value="KAZAL_2"/>
    <property type="match status" value="1"/>
</dbReference>
<feature type="chain" id="PRO_5035449978" description="Kazal-like domain-containing protein" evidence="1">
    <location>
        <begin position="21"/>
        <end position="75"/>
    </location>
</feature>
<dbReference type="Proteomes" id="UP000792457">
    <property type="component" value="Unassembled WGS sequence"/>
</dbReference>
<evidence type="ECO:0000313" key="3">
    <source>
        <dbReference type="EMBL" id="KAG8234369.1"/>
    </source>
</evidence>
<protein>
    <recommendedName>
        <fullName evidence="2">Kazal-like domain-containing protein</fullName>
    </recommendedName>
</protein>
<reference evidence="3" key="1">
    <citation type="submission" date="2013-04" db="EMBL/GenBank/DDBJ databases">
        <authorList>
            <person name="Qu J."/>
            <person name="Murali S.C."/>
            <person name="Bandaranaike D."/>
            <person name="Bellair M."/>
            <person name="Blankenburg K."/>
            <person name="Chao H."/>
            <person name="Dinh H."/>
            <person name="Doddapaneni H."/>
            <person name="Downs B."/>
            <person name="Dugan-Rocha S."/>
            <person name="Elkadiri S."/>
            <person name="Gnanaolivu R.D."/>
            <person name="Hernandez B."/>
            <person name="Javaid M."/>
            <person name="Jayaseelan J.C."/>
            <person name="Lee S."/>
            <person name="Li M."/>
            <person name="Ming W."/>
            <person name="Munidasa M."/>
            <person name="Muniz J."/>
            <person name="Nguyen L."/>
            <person name="Ongeri F."/>
            <person name="Osuji N."/>
            <person name="Pu L.-L."/>
            <person name="Puazo M."/>
            <person name="Qu C."/>
            <person name="Quiroz J."/>
            <person name="Raj R."/>
            <person name="Weissenberger G."/>
            <person name="Xin Y."/>
            <person name="Zou X."/>
            <person name="Han Y."/>
            <person name="Richards S."/>
            <person name="Worley K."/>
            <person name="Muzny D."/>
            <person name="Gibbs R."/>
        </authorList>
    </citation>
    <scope>NUCLEOTIDE SEQUENCE</scope>
    <source>
        <strain evidence="3">Sampled in the wild</strain>
    </source>
</reference>
<accession>A0A8K0KFM3</accession>
<dbReference type="InterPro" id="IPR002350">
    <property type="entry name" value="Kazal_dom"/>
</dbReference>
<name>A0A8K0KFM3_LADFU</name>
<evidence type="ECO:0000313" key="4">
    <source>
        <dbReference type="Proteomes" id="UP000792457"/>
    </source>
</evidence>